<dbReference type="EMBL" id="JABWDY010036319">
    <property type="protein sequence ID" value="KAF5181306.1"/>
    <property type="molecule type" value="Genomic_DNA"/>
</dbReference>
<evidence type="ECO:0000313" key="2">
    <source>
        <dbReference type="EMBL" id="KAF5181306.1"/>
    </source>
</evidence>
<sequence length="286" mass="32716">MAEGEGGGDRRRGGDYIRPLDDQKEVMDTKSREHAWRIANRKGIEENGVRVELKRWTPDCGGLGEGFFTEKNRRIKLCGIPYHLRFEEATKKIMNRFYKSFVIEMDSSRLWGNEDIFVRMQGVKLDEVPRVVYVEERGYRFPVAIVIVEDVEQKRMEEEVQRSKGDYDGVRTVQKGTVSLGGKEEGVPVIQDVAKQLKVVQVEGTRSGQVETSQRSNNDMGSEWVQVTGNSRSTKPTETKSWADIVKHNRYEALEEVVLETQITNGKQVAENAEPSHQYRSKPFVS</sequence>
<evidence type="ECO:0000313" key="3">
    <source>
        <dbReference type="Proteomes" id="UP000554482"/>
    </source>
</evidence>
<dbReference type="AlphaFoldDB" id="A0A7J6V8D1"/>
<gene>
    <name evidence="2" type="ORF">FRX31_029104</name>
</gene>
<name>A0A7J6V8D1_THATH</name>
<feature type="region of interest" description="Disordered" evidence="1">
    <location>
        <begin position="1"/>
        <end position="25"/>
    </location>
</feature>
<reference evidence="2 3" key="1">
    <citation type="submission" date="2020-06" db="EMBL/GenBank/DDBJ databases">
        <title>Transcriptomic and genomic resources for Thalictrum thalictroides and T. hernandezii: Facilitating candidate gene discovery in an emerging model plant lineage.</title>
        <authorList>
            <person name="Arias T."/>
            <person name="Riano-Pachon D.M."/>
            <person name="Di Stilio V.S."/>
        </authorList>
    </citation>
    <scope>NUCLEOTIDE SEQUENCE [LARGE SCALE GENOMIC DNA]</scope>
    <source>
        <strain evidence="3">cv. WT478/WT964</strain>
        <tissue evidence="2">Leaves</tissue>
    </source>
</reference>
<keyword evidence="3" id="KW-1185">Reference proteome</keyword>
<accession>A0A7J6V8D1</accession>
<proteinExistence type="predicted"/>
<feature type="compositionally biased region" description="Basic and acidic residues" evidence="1">
    <location>
        <begin position="7"/>
        <end position="25"/>
    </location>
</feature>
<evidence type="ECO:0000256" key="1">
    <source>
        <dbReference type="SAM" id="MobiDB-lite"/>
    </source>
</evidence>
<organism evidence="2 3">
    <name type="scientific">Thalictrum thalictroides</name>
    <name type="common">Rue-anemone</name>
    <name type="synonym">Anemone thalictroides</name>
    <dbReference type="NCBI Taxonomy" id="46969"/>
    <lineage>
        <taxon>Eukaryota</taxon>
        <taxon>Viridiplantae</taxon>
        <taxon>Streptophyta</taxon>
        <taxon>Embryophyta</taxon>
        <taxon>Tracheophyta</taxon>
        <taxon>Spermatophyta</taxon>
        <taxon>Magnoliopsida</taxon>
        <taxon>Ranunculales</taxon>
        <taxon>Ranunculaceae</taxon>
        <taxon>Thalictroideae</taxon>
        <taxon>Thalictrum</taxon>
    </lineage>
</organism>
<comment type="caution">
    <text evidence="2">The sequence shown here is derived from an EMBL/GenBank/DDBJ whole genome shotgun (WGS) entry which is preliminary data.</text>
</comment>
<dbReference type="Proteomes" id="UP000554482">
    <property type="component" value="Unassembled WGS sequence"/>
</dbReference>
<protein>
    <submittedName>
        <fullName evidence="2">Uncharacterized protein</fullName>
    </submittedName>
</protein>